<dbReference type="CDD" id="cd02857">
    <property type="entry name" value="E_set_CDase_PDE_N"/>
    <property type="match status" value="1"/>
</dbReference>
<dbReference type="InterPro" id="IPR036116">
    <property type="entry name" value="FN3_sf"/>
</dbReference>
<dbReference type="Pfam" id="PF02903">
    <property type="entry name" value="Alpha-amylase_N"/>
    <property type="match status" value="1"/>
</dbReference>
<organism evidence="8 9">
    <name type="scientific">Exobacillus caeni</name>
    <dbReference type="NCBI Taxonomy" id="2574798"/>
    <lineage>
        <taxon>Bacteria</taxon>
        <taxon>Bacillati</taxon>
        <taxon>Bacillota</taxon>
        <taxon>Bacilli</taxon>
        <taxon>Bacillales</taxon>
        <taxon>Guptibacillaceae</taxon>
        <taxon>Exobacillus</taxon>
    </lineage>
</organism>
<evidence type="ECO:0000256" key="3">
    <source>
        <dbReference type="ARBA" id="ARBA00022801"/>
    </source>
</evidence>
<dbReference type="SMART" id="SM00642">
    <property type="entry name" value="Aamy"/>
    <property type="match status" value="1"/>
</dbReference>
<dbReference type="Gene3D" id="2.60.40.10">
    <property type="entry name" value="Immunoglobulins"/>
    <property type="match status" value="7"/>
</dbReference>
<dbReference type="InterPro" id="IPR002044">
    <property type="entry name" value="CBM20"/>
</dbReference>
<dbReference type="Gene3D" id="3.90.400.10">
    <property type="entry name" value="Oligo-1,6-glucosidase, Domain 2"/>
    <property type="match status" value="1"/>
</dbReference>
<evidence type="ECO:0000259" key="6">
    <source>
        <dbReference type="PROSITE" id="PS50853"/>
    </source>
</evidence>
<reference evidence="8 9" key="1">
    <citation type="submission" date="2019-04" db="EMBL/GenBank/DDBJ databases">
        <title>Bacillus caeni sp. nov., a bacterium isolated from mangrove sediment.</title>
        <authorList>
            <person name="Huang H."/>
            <person name="Mo K."/>
            <person name="Hu Y."/>
        </authorList>
    </citation>
    <scope>NUCLEOTIDE SEQUENCE [LARGE SCALE GENOMIC DNA]</scope>
    <source>
        <strain evidence="8 9">HB172195</strain>
    </source>
</reference>
<keyword evidence="9" id="KW-1185">Reference proteome</keyword>
<dbReference type="SUPFAM" id="SSF49265">
    <property type="entry name" value="Fibronectin type III"/>
    <property type="match status" value="2"/>
</dbReference>
<dbReference type="Gene3D" id="2.60.40.1180">
    <property type="entry name" value="Golgi alpha-mannosidase II"/>
    <property type="match status" value="1"/>
</dbReference>
<dbReference type="SMART" id="SM00060">
    <property type="entry name" value="FN3"/>
    <property type="match status" value="2"/>
</dbReference>
<dbReference type="InterPro" id="IPR013783">
    <property type="entry name" value="Ig-like_fold"/>
</dbReference>
<comment type="cofactor">
    <cofactor evidence="1">
        <name>Ca(2+)</name>
        <dbReference type="ChEBI" id="CHEBI:29108"/>
    </cofactor>
</comment>
<dbReference type="InterPro" id="IPR031319">
    <property type="entry name" value="A-amylase_C"/>
</dbReference>
<dbReference type="SUPFAM" id="SSF49452">
    <property type="entry name" value="Starch-binding domain-like"/>
    <property type="match status" value="1"/>
</dbReference>
<dbReference type="InterPro" id="IPR003961">
    <property type="entry name" value="FN3_dom"/>
</dbReference>
<dbReference type="PANTHER" id="PTHR10357">
    <property type="entry name" value="ALPHA-AMYLASE FAMILY MEMBER"/>
    <property type="match status" value="1"/>
</dbReference>
<dbReference type="Gene3D" id="3.20.20.80">
    <property type="entry name" value="Glycosidases"/>
    <property type="match status" value="1"/>
</dbReference>
<dbReference type="SMART" id="SM00632">
    <property type="entry name" value="Aamy_C"/>
    <property type="match status" value="1"/>
</dbReference>
<dbReference type="InterPro" id="IPR006047">
    <property type="entry name" value="GH13_cat_dom"/>
</dbReference>
<evidence type="ECO:0000256" key="1">
    <source>
        <dbReference type="ARBA" id="ARBA00001913"/>
    </source>
</evidence>
<evidence type="ECO:0000256" key="2">
    <source>
        <dbReference type="ARBA" id="ARBA00022723"/>
    </source>
</evidence>
<evidence type="ECO:0000256" key="4">
    <source>
        <dbReference type="ARBA" id="ARBA00022837"/>
    </source>
</evidence>
<dbReference type="InterPro" id="IPR045857">
    <property type="entry name" value="O16G_dom_2"/>
</dbReference>
<evidence type="ECO:0000256" key="5">
    <source>
        <dbReference type="ARBA" id="ARBA00023295"/>
    </source>
</evidence>
<dbReference type="GO" id="GO:0046872">
    <property type="term" value="F:metal ion binding"/>
    <property type="evidence" value="ECO:0007669"/>
    <property type="project" value="UniProtKB-KW"/>
</dbReference>
<dbReference type="SUPFAM" id="SSF51445">
    <property type="entry name" value="(Trans)glycosidases"/>
    <property type="match status" value="1"/>
</dbReference>
<dbReference type="CDD" id="cd11338">
    <property type="entry name" value="AmyAc_CMD"/>
    <property type="match status" value="1"/>
</dbReference>
<dbReference type="OrthoDB" id="9805159at2"/>
<dbReference type="GO" id="GO:0005975">
    <property type="term" value="P:carbohydrate metabolic process"/>
    <property type="evidence" value="ECO:0007669"/>
    <property type="project" value="InterPro"/>
</dbReference>
<dbReference type="Proteomes" id="UP000308230">
    <property type="component" value="Unassembled WGS sequence"/>
</dbReference>
<dbReference type="Pfam" id="PF00686">
    <property type="entry name" value="CBM_20"/>
    <property type="match status" value="1"/>
</dbReference>
<sequence length="1771" mass="196534">MGAAGEWDPTAEATQMEAVGNNFYKLSGTLPAGKYEYKIAINGTWDENYGYGGKNGGNFTIELAEETAVTFYYHDGTHAVADTTWYSPIPTEKQPRITGDIQPAINAGDGWSPATSTALLTDDNFDNIYTYTANVPKGNYEYKIVLGNDWGEEYPGSNAKLNVLSDERITFFFNKETKEVRTDYNPAGSDNAISKDKLYHNTWEKAYRIPFGAVKAGEEVTLRIASKQDDLTQANVYLKNNNTGTSKLLSMKKAGTANGQDFWEATFVPEAKGVYGYKFIVHDQEAKAEYGEDTAEGNTGKATDSNAELFQLTVFDPGYQTPDWMKESVVYQIFPDRFFNGNATNDTAKETARGNEPIEHRDWTQLPDNPRLVDKEGYNGDEIWSNDFFGGDVKGIQEKLDYIQSLGVNTIYMNPVAKAASNHKYDATDWKSIDPMFGSPEEFKAFTDELENRGMHLIMDGVFNHVGDDSIYFDRYGKYETVGAYEYWSLIYDLMNEKGLTEDEAKAEARSQLEAEGQVFNDEYGFHNWFNIKNEKVTGEDGKEHYDYQAWWGFDSLPEIESVPGDAVNYDSELNNQKFADYIMYDEDSAAKKWITNGGSGWRLDVANEVDMEFWREFRKELKADEFAGTGATLKEGEKPLILGEIWDDASKYFLGDQYDSVMNYRFEQAIMGFLKSGNATSTDAQLTAVKEDYPKEAYYALMNLMGSHDTPRAVYVLGGGTDSYEKAEFDPNYNHELGVKRLKLASIIQMGYPGAPTIYYGDEAGVTGSKDPDDRRTYPWGNENQDLIAHYQKVGKVRTSNAGLFAYGDIETLYAEGDVYAFARMTDNDFGIVAINRGNTAQTVELDVKGLLKNNISLTDQLDTGYAVASASGKVTVEVPAMSGRMLVADDGQDLSFPQTVTDLQATAGQGKVELAWNGDAAQYKVYQSTLKGALYEEVATVSGNSATIENLANGNEYYFAVTAVDADGNESKMVETDEATIPHYDLTNAWVGNVTQLDDQILDLSKSFDINAEAWIEGATENGQAEGLIAKLQVKHENDESWTETKATYSGQTGNNNRFTAAFRPLETGTYTYQYAFSTDSGNTWKTTEALTVAFTQNTEDTNAPAASVELEQPIQESGQVNLSWNLVDATDPFLIGIERDGKIIKLLSDTTATSYTDHAVENGTEYTYRVKVFDQAGNTVTSNTVAVTPDIVMVEVTFKVHAPEYTPLNTKITMPGDQNGWSTSAWEMSRNGAVTPDWEITKEFPEGTTITYKYVKGESWDQEGLPDHTRNDVSDDDISYYGYGAPGTDLKVTVTNQGNNKMVVNDEILRWIDQPVVITSPANNSTVNADTVTVKGNAIKEGVLTINGEQVTINPDMTFAHDVNLDYGKNEIKVSIEPSEENKTEIFKDDGGAIGKNTKEYTIIVNRPIQKVSVKEARETGTDKTVQVEGVITSKPGVFGGKGFYLQDETGGLYVEATEDLELQAGDVVKVNGIIAEENGDFHLTDVTVEKVGSQELPEPVTLTADQVDESVEGQLVNLDGVTIEDIVNQESGFSFTVEKDRNTVNVFIHEGRGLTIDNFIFEAGDTVDLTGIVAQNGEKYEVKPRQSGDILFADFGNEVNAVIVQPKVKKNKTKVFNKDVAEVPENGKLIVKVEETDLTLALNPEQIRQLKEKNAEIGIQNDDVLVMIPANNFPGHKETKIELKEEKSVEGAITPVYSLSVTQGKEQIETFEDKVLAAFNVENMKNQNLVFKNYNEQTKEWQQLGSVTQDKMIITKSNQLTKFAVFK</sequence>
<gene>
    <name evidence="8" type="ORF">FCL54_19680</name>
</gene>
<keyword evidence="2" id="KW-0479">Metal-binding</keyword>
<name>A0A5R9F747_9BACL</name>
<dbReference type="InterPro" id="IPR014756">
    <property type="entry name" value="Ig_E-set"/>
</dbReference>
<protein>
    <submittedName>
        <fullName evidence="8">Amylopullulanase</fullName>
    </submittedName>
</protein>
<dbReference type="InterPro" id="IPR004185">
    <property type="entry name" value="Glyco_hydro_13_lg-like_dom"/>
</dbReference>
<proteinExistence type="predicted"/>
<evidence type="ECO:0000313" key="9">
    <source>
        <dbReference type="Proteomes" id="UP000308230"/>
    </source>
</evidence>
<dbReference type="InterPro" id="IPR036700">
    <property type="entry name" value="BOBF_sf"/>
</dbReference>
<dbReference type="SUPFAM" id="SSF81296">
    <property type="entry name" value="E set domains"/>
    <property type="match status" value="1"/>
</dbReference>
<evidence type="ECO:0000259" key="7">
    <source>
        <dbReference type="PROSITE" id="PS51166"/>
    </source>
</evidence>
<dbReference type="InterPro" id="IPR054174">
    <property type="entry name" value="Alpha-amylase-like_C"/>
</dbReference>
<dbReference type="CDD" id="cd12962">
    <property type="entry name" value="X25_BaPul_like"/>
    <property type="match status" value="1"/>
</dbReference>
<dbReference type="PROSITE" id="PS51166">
    <property type="entry name" value="CBM20"/>
    <property type="match status" value="1"/>
</dbReference>
<keyword evidence="3" id="KW-0378">Hydrolase</keyword>
<evidence type="ECO:0000313" key="8">
    <source>
        <dbReference type="EMBL" id="TLS35605.1"/>
    </source>
</evidence>
<dbReference type="Pfam" id="PF00128">
    <property type="entry name" value="Alpha-amylase"/>
    <property type="match status" value="1"/>
</dbReference>
<dbReference type="EMBL" id="SWLG01000019">
    <property type="protein sequence ID" value="TLS35605.1"/>
    <property type="molecule type" value="Genomic_DNA"/>
</dbReference>
<dbReference type="Pfam" id="PF22026">
    <property type="entry name" value="Alpha-amylase_C_2"/>
    <property type="match status" value="1"/>
</dbReference>
<dbReference type="Pfam" id="PF22058">
    <property type="entry name" value="X25_BaPul_like"/>
    <property type="match status" value="2"/>
</dbReference>
<feature type="domain" description="CBM20" evidence="7">
    <location>
        <begin position="1191"/>
        <end position="1288"/>
    </location>
</feature>
<feature type="domain" description="Fibronectin type-III" evidence="6">
    <location>
        <begin position="898"/>
        <end position="986"/>
    </location>
</feature>
<dbReference type="SUPFAM" id="SSF101756">
    <property type="entry name" value="Hypothetical protein YgiW"/>
    <property type="match status" value="1"/>
</dbReference>
<dbReference type="CDD" id="cd00063">
    <property type="entry name" value="FN3"/>
    <property type="match status" value="1"/>
</dbReference>
<dbReference type="InterPro" id="IPR013784">
    <property type="entry name" value="Carb-bd-like_fold"/>
</dbReference>
<dbReference type="GO" id="GO:0004553">
    <property type="term" value="F:hydrolase activity, hydrolyzing O-glycosyl compounds"/>
    <property type="evidence" value="ECO:0007669"/>
    <property type="project" value="InterPro"/>
</dbReference>
<keyword evidence="4" id="KW-0106">Calcium</keyword>
<dbReference type="SMART" id="SM01065">
    <property type="entry name" value="CBM_2"/>
    <property type="match status" value="1"/>
</dbReference>
<dbReference type="GO" id="GO:2001070">
    <property type="term" value="F:starch binding"/>
    <property type="evidence" value="ECO:0007669"/>
    <property type="project" value="InterPro"/>
</dbReference>
<dbReference type="InterPro" id="IPR017853">
    <property type="entry name" value="GH"/>
</dbReference>
<dbReference type="InterPro" id="IPR054409">
    <property type="entry name" value="X25_BaPul-like"/>
</dbReference>
<dbReference type="CDD" id="cd04486">
    <property type="entry name" value="YhcR_OBF_like"/>
    <property type="match status" value="1"/>
</dbReference>
<dbReference type="PROSITE" id="PS50853">
    <property type="entry name" value="FN3"/>
    <property type="match status" value="1"/>
</dbReference>
<dbReference type="SUPFAM" id="SSF51011">
    <property type="entry name" value="Glycosyl hydrolase domain"/>
    <property type="match status" value="1"/>
</dbReference>
<dbReference type="Pfam" id="PF09136">
    <property type="entry name" value="Glucodextran_B"/>
    <property type="match status" value="1"/>
</dbReference>
<accession>A0A5R9F747</accession>
<dbReference type="PANTHER" id="PTHR10357:SF210">
    <property type="entry name" value="MALTODEXTRIN GLUCOSIDASE"/>
    <property type="match status" value="1"/>
</dbReference>
<dbReference type="InterPro" id="IPR013780">
    <property type="entry name" value="Glyco_hydro_b"/>
</dbReference>
<keyword evidence="5" id="KW-0326">Glycosidase</keyword>
<comment type="caution">
    <text evidence="8">The sequence shown here is derived from an EMBL/GenBank/DDBJ whole genome shotgun (WGS) entry which is preliminary data.</text>
</comment>